<reference evidence="7" key="1">
    <citation type="submission" date="2020-09" db="EMBL/GenBank/DDBJ databases">
        <title>Iningainema tapete sp. nov. (Scytonemataceae, Cyanobacteria) from greenhouses in central Florida (USA) produces two types of nodularin with biosynthetic potential for microcystin-LR and anabaenopeptins.</title>
        <authorList>
            <person name="Berthold D.E."/>
            <person name="Lefler F.W."/>
            <person name="Huang I.-S."/>
            <person name="Abdulla H."/>
            <person name="Zimba P.V."/>
            <person name="Laughinghouse H.D. IV."/>
        </authorList>
    </citation>
    <scope>NUCLEOTIDE SEQUENCE</scope>
    <source>
        <strain evidence="7">BLCCT55</strain>
    </source>
</reference>
<dbReference type="GO" id="GO:0030089">
    <property type="term" value="C:phycobilisome"/>
    <property type="evidence" value="ECO:0007669"/>
    <property type="project" value="UniProtKB-KW"/>
</dbReference>
<feature type="transmembrane region" description="Helical" evidence="6">
    <location>
        <begin position="618"/>
        <end position="639"/>
    </location>
</feature>
<evidence type="ECO:0000313" key="8">
    <source>
        <dbReference type="Proteomes" id="UP000629098"/>
    </source>
</evidence>
<dbReference type="SUPFAM" id="SSF48371">
    <property type="entry name" value="ARM repeat"/>
    <property type="match status" value="1"/>
</dbReference>
<evidence type="ECO:0000256" key="4">
    <source>
        <dbReference type="ARBA" id="ARBA00023239"/>
    </source>
</evidence>
<name>A0A8J7BYY4_9CYAN</name>
<dbReference type="Pfam" id="PF20168">
    <property type="entry name" value="PDS5"/>
    <property type="match status" value="1"/>
</dbReference>
<keyword evidence="6" id="KW-0472">Membrane</keyword>
<comment type="function">
    <text evidence="5">Catalyzes the hydroxylation of the N(6)-(4-aminobutyl)-L-lysine intermediate produced by deoxyhypusine synthase/DHPS on a critical lysine of the eukaryotic translation initiation factor 5A/eIF-5A. This is the second step of the post-translational modification of that lysine into an unusual amino acid residue named hypusine. Hypusination is unique to mature eIF-5A factor and is essential for its function.</text>
</comment>
<keyword evidence="8" id="KW-1185">Reference proteome</keyword>
<dbReference type="AlphaFoldDB" id="A0A8J7BYY4"/>
<evidence type="ECO:0000256" key="6">
    <source>
        <dbReference type="SAM" id="Phobius"/>
    </source>
</evidence>
<comment type="similarity">
    <text evidence="1">Belongs to the CpcE/RpcE/PecE family.</text>
</comment>
<keyword evidence="6" id="KW-1133">Transmembrane helix</keyword>
<keyword evidence="2" id="KW-0042">Antenna complex</keyword>
<dbReference type="GO" id="GO:0016829">
    <property type="term" value="F:lyase activity"/>
    <property type="evidence" value="ECO:0007669"/>
    <property type="project" value="UniProtKB-KW"/>
</dbReference>
<dbReference type="InterPro" id="IPR021133">
    <property type="entry name" value="HEAT_type_2"/>
</dbReference>
<proteinExistence type="inferred from homology"/>
<keyword evidence="6" id="KW-0812">Transmembrane</keyword>
<dbReference type="InterPro" id="IPR011989">
    <property type="entry name" value="ARM-like"/>
</dbReference>
<evidence type="ECO:0000256" key="2">
    <source>
        <dbReference type="ARBA" id="ARBA00022549"/>
    </source>
</evidence>
<evidence type="ECO:0000256" key="1">
    <source>
        <dbReference type="ARBA" id="ARBA00009299"/>
    </source>
</evidence>
<dbReference type="Proteomes" id="UP000629098">
    <property type="component" value="Unassembled WGS sequence"/>
</dbReference>
<protein>
    <submittedName>
        <fullName evidence="7">HEAT repeat domain-containing protein</fullName>
    </submittedName>
</protein>
<dbReference type="EMBL" id="JACXAE010000072">
    <property type="protein sequence ID" value="MBD2774828.1"/>
    <property type="molecule type" value="Genomic_DNA"/>
</dbReference>
<evidence type="ECO:0000256" key="3">
    <source>
        <dbReference type="ARBA" id="ARBA00022738"/>
    </source>
</evidence>
<keyword evidence="3" id="KW-0605">Phycobilisome</keyword>
<keyword evidence="4" id="KW-0456">Lyase</keyword>
<dbReference type="GO" id="GO:0016491">
    <property type="term" value="F:oxidoreductase activity"/>
    <property type="evidence" value="ECO:0007669"/>
    <property type="project" value="TreeGrafter"/>
</dbReference>
<dbReference type="Gene3D" id="1.25.10.10">
    <property type="entry name" value="Leucine-rich Repeat Variant"/>
    <property type="match status" value="6"/>
</dbReference>
<comment type="caution">
    <text evidence="7">The sequence shown here is derived from an EMBL/GenBank/DDBJ whole genome shotgun (WGS) entry which is preliminary data.</text>
</comment>
<dbReference type="Pfam" id="PF13646">
    <property type="entry name" value="HEAT_2"/>
    <property type="match status" value="4"/>
</dbReference>
<accession>A0A8J7BYY4</accession>
<gene>
    <name evidence="7" type="ORF">ICL16_22850</name>
</gene>
<dbReference type="PROSITE" id="PS50077">
    <property type="entry name" value="HEAT_REPEAT"/>
    <property type="match status" value="4"/>
</dbReference>
<dbReference type="SMART" id="SM00567">
    <property type="entry name" value="EZ_HEAT"/>
    <property type="match status" value="12"/>
</dbReference>
<dbReference type="InterPro" id="IPR016024">
    <property type="entry name" value="ARM-type_fold"/>
</dbReference>
<dbReference type="PANTHER" id="PTHR12697:SF5">
    <property type="entry name" value="DEOXYHYPUSINE HYDROXYLASE"/>
    <property type="match status" value="1"/>
</dbReference>
<evidence type="ECO:0000313" key="7">
    <source>
        <dbReference type="EMBL" id="MBD2774828.1"/>
    </source>
</evidence>
<sequence>MLLPSTAWAQPFTDANIAPLIEKLKTDNEWERENTIKMLNQIGSPATPALIEALKDPNVQVRRRAAYALSQTDPALEADVISDLQATLKDSDKYVRISTIKALGHHFPVGTIRPILIHDLRTALKDPEKYVRISAIETLGYIHAKDAIPDFLTALRDSDKYIRISAAQALGGIVRNNSKDLTEEEVKAIVSNLRTALKDPEKYVRINAAKALSSLTVGIKAKAAVIDLSAAFKDPENEVRISAAQALGEIIRGIYNDSLSNFYEQLNFGLKTKEVILQLRAGLKDLEKEVRKISAQALGEISSASLYRDPYELLRFGAKNEDVVSDLSAALKDLEKEVRISAANALEEIGRSIARYPQDSIGAKAANNTVPALSKALEDLDKDVRINAAKALGQIGKKAKDTFPIRSNAVPILSAALKDSEKEVRISAAEALGEIGAKAKDAVPNLRAAFKDSEKEVCITAAKALGKIGMEARDAIPDLRVALSDPDINVRISAAYALGEMGAEAKDAIPELSAASTGQEGVYWRTVQILEEIALSLKKKAQTLPTSDLEKVISNLEAAWSALDISEDDYIGSKFSDNDYYLLPAKRGLSVLNIRLSLEILKATRDSRLFNQKLRNQWLWATGIYLISLPILWLLLLWLRRRKSMRFG</sequence>
<dbReference type="RefSeq" id="WP_190832337.1">
    <property type="nucleotide sequence ID" value="NZ_CAWPPI010000072.1"/>
</dbReference>
<evidence type="ECO:0000256" key="5">
    <source>
        <dbReference type="ARBA" id="ARBA00045876"/>
    </source>
</evidence>
<dbReference type="InterPro" id="IPR004155">
    <property type="entry name" value="PBS_lyase_HEAT"/>
</dbReference>
<dbReference type="PANTHER" id="PTHR12697">
    <property type="entry name" value="PBS LYASE HEAT-LIKE PROTEIN"/>
    <property type="match status" value="1"/>
</dbReference>
<organism evidence="7 8">
    <name type="scientific">Iningainema tapete BLCC-T55</name>
    <dbReference type="NCBI Taxonomy" id="2748662"/>
    <lineage>
        <taxon>Bacteria</taxon>
        <taxon>Bacillati</taxon>
        <taxon>Cyanobacteriota</taxon>
        <taxon>Cyanophyceae</taxon>
        <taxon>Nostocales</taxon>
        <taxon>Scytonemataceae</taxon>
        <taxon>Iningainema tapete</taxon>
    </lineage>
</organism>